<evidence type="ECO:0000313" key="1">
    <source>
        <dbReference type="EMBL" id="GGQ92326.1"/>
    </source>
</evidence>
<proteinExistence type="predicted"/>
<accession>A0A918BU76</accession>
<organism evidence="1 2">
    <name type="scientific">Deinococcus ruber</name>
    <dbReference type="NCBI Taxonomy" id="1848197"/>
    <lineage>
        <taxon>Bacteria</taxon>
        <taxon>Thermotogati</taxon>
        <taxon>Deinococcota</taxon>
        <taxon>Deinococci</taxon>
        <taxon>Deinococcales</taxon>
        <taxon>Deinococcaceae</taxon>
        <taxon>Deinococcus</taxon>
    </lineage>
</organism>
<reference evidence="1" key="1">
    <citation type="journal article" date="2014" name="Int. J. Syst. Evol. Microbiol.">
        <title>Complete genome sequence of Corynebacterium casei LMG S-19264T (=DSM 44701T), isolated from a smear-ripened cheese.</title>
        <authorList>
            <consortium name="US DOE Joint Genome Institute (JGI-PGF)"/>
            <person name="Walter F."/>
            <person name="Albersmeier A."/>
            <person name="Kalinowski J."/>
            <person name="Ruckert C."/>
        </authorList>
    </citation>
    <scope>NUCLEOTIDE SEQUENCE</scope>
    <source>
        <strain evidence="1">JCM 31311</strain>
    </source>
</reference>
<dbReference type="Proteomes" id="UP000603865">
    <property type="component" value="Unassembled WGS sequence"/>
</dbReference>
<reference evidence="1" key="2">
    <citation type="submission" date="2020-09" db="EMBL/GenBank/DDBJ databases">
        <authorList>
            <person name="Sun Q."/>
            <person name="Ohkuma M."/>
        </authorList>
    </citation>
    <scope>NUCLEOTIDE SEQUENCE</scope>
    <source>
        <strain evidence="1">JCM 31311</strain>
    </source>
</reference>
<sequence length="92" mass="10313">MQISLSFGVGQGPADLGFVFQDFRDLFERRCYRLDVGLIFSGSILSNVNKLLRIDQGEREQQTDKADRLHHPQSVCDCCPADFFSASEAAAR</sequence>
<comment type="caution">
    <text evidence="1">The sequence shown here is derived from an EMBL/GenBank/DDBJ whole genome shotgun (WGS) entry which is preliminary data.</text>
</comment>
<evidence type="ECO:0000313" key="2">
    <source>
        <dbReference type="Proteomes" id="UP000603865"/>
    </source>
</evidence>
<gene>
    <name evidence="1" type="ORF">GCM10008957_00300</name>
</gene>
<name>A0A918BU76_9DEIO</name>
<protein>
    <submittedName>
        <fullName evidence="1">Uncharacterized protein</fullName>
    </submittedName>
</protein>
<dbReference type="AlphaFoldDB" id="A0A918BU76"/>
<dbReference type="RefSeq" id="WP_189087456.1">
    <property type="nucleotide sequence ID" value="NZ_BMQL01000001.1"/>
</dbReference>
<keyword evidence="2" id="KW-1185">Reference proteome</keyword>
<dbReference type="EMBL" id="BMQL01000001">
    <property type="protein sequence ID" value="GGQ92326.1"/>
    <property type="molecule type" value="Genomic_DNA"/>
</dbReference>